<accession>A0A553NT41</accession>
<dbReference type="CDD" id="cd00303">
    <property type="entry name" value="retropepsin_like"/>
    <property type="match status" value="1"/>
</dbReference>
<dbReference type="Gene3D" id="4.10.60.10">
    <property type="entry name" value="Zinc finger, CCHC-type"/>
    <property type="match status" value="1"/>
</dbReference>
<dbReference type="SMART" id="SM00343">
    <property type="entry name" value="ZnF_C2HC"/>
    <property type="match status" value="2"/>
</dbReference>
<dbReference type="STRING" id="6832.A0A553NT41"/>
<sequence length="493" mass="53950">MVSSLPNASAPAFSVIQVPKVKVPVLSLDNAPAELRLWLLKDATYVRQFIDVELENMVAPQVSMTTEILGVGGMIELIEAEFRQWYLMQARRLESLAKEADLANMSINQIQAFCLLSSVYADEKLKKKLLELENPSLRTVKQKILSYERVIFGASTPSSTASAEVNRVIGQQSQKKSNRQKSGKAKSWADLEGKCTCCGAKEHKAAQCPKRTSSCNRCGRKGHFSSVCMSGVSFPKTPAQASCVTEANTMPSKQPEEPEAAGKTPYDYEDSNLVSHVRGVEAVQSASGPRATPRIHVHVRSPHNVQFPLRAIPDTGATRTILSLDVAQRHGLRLDATSDTVKAANGDQMSVAGRVVLELTVNSRTAYVDCLVSSCMRNCMLISWHDLQNLGVIGPAFPLAASGEINTAVEDSSAIEEMTQDLRRQFHDVLSDSLAPDQRVVGDPIQIRLTEDAVPYHANTSRPIPLHYRAEADATIKRGSVSTKKHFAKPRIC</sequence>
<dbReference type="InterPro" id="IPR021109">
    <property type="entry name" value="Peptidase_aspartic_dom_sf"/>
</dbReference>
<dbReference type="EMBL" id="VCGU01000010">
    <property type="protein sequence ID" value="TRY68605.1"/>
    <property type="molecule type" value="Genomic_DNA"/>
</dbReference>
<dbReference type="Pfam" id="PF13975">
    <property type="entry name" value="gag-asp_proteas"/>
    <property type="match status" value="1"/>
</dbReference>
<organism evidence="3 4">
    <name type="scientific">Tigriopus californicus</name>
    <name type="common">Marine copepod</name>
    <dbReference type="NCBI Taxonomy" id="6832"/>
    <lineage>
        <taxon>Eukaryota</taxon>
        <taxon>Metazoa</taxon>
        <taxon>Ecdysozoa</taxon>
        <taxon>Arthropoda</taxon>
        <taxon>Crustacea</taxon>
        <taxon>Multicrustacea</taxon>
        <taxon>Hexanauplia</taxon>
        <taxon>Copepoda</taxon>
        <taxon>Harpacticoida</taxon>
        <taxon>Harpacticidae</taxon>
        <taxon>Tigriopus</taxon>
    </lineage>
</organism>
<evidence type="ECO:0000313" key="4">
    <source>
        <dbReference type="Proteomes" id="UP000318571"/>
    </source>
</evidence>
<dbReference type="Gene3D" id="2.40.70.10">
    <property type="entry name" value="Acid Proteases"/>
    <property type="match status" value="1"/>
</dbReference>
<gene>
    <name evidence="3" type="ORF">TCAL_04570</name>
</gene>
<dbReference type="Proteomes" id="UP000318571">
    <property type="component" value="Chromosome 1"/>
</dbReference>
<evidence type="ECO:0000259" key="2">
    <source>
        <dbReference type="PROSITE" id="PS50158"/>
    </source>
</evidence>
<dbReference type="PANTHER" id="PTHR37984">
    <property type="entry name" value="PROTEIN CBG26694"/>
    <property type="match status" value="1"/>
</dbReference>
<dbReference type="GO" id="GO:0003676">
    <property type="term" value="F:nucleic acid binding"/>
    <property type="evidence" value="ECO:0007669"/>
    <property type="project" value="InterPro"/>
</dbReference>
<dbReference type="SUPFAM" id="SSF50630">
    <property type="entry name" value="Acid proteases"/>
    <property type="match status" value="1"/>
</dbReference>
<dbReference type="PROSITE" id="PS50158">
    <property type="entry name" value="ZF_CCHC"/>
    <property type="match status" value="1"/>
</dbReference>
<dbReference type="InterPro" id="IPR050951">
    <property type="entry name" value="Retrovirus_Pol_polyprotein"/>
</dbReference>
<keyword evidence="1" id="KW-0479">Metal-binding</keyword>
<feature type="domain" description="CCHC-type" evidence="2">
    <location>
        <begin position="215"/>
        <end position="228"/>
    </location>
</feature>
<proteinExistence type="predicted"/>
<dbReference type="GO" id="GO:0008270">
    <property type="term" value="F:zinc ion binding"/>
    <property type="evidence" value="ECO:0007669"/>
    <property type="project" value="UniProtKB-KW"/>
</dbReference>
<keyword evidence="4" id="KW-1185">Reference proteome</keyword>
<dbReference type="InterPro" id="IPR001878">
    <property type="entry name" value="Znf_CCHC"/>
</dbReference>
<reference evidence="3 4" key="1">
    <citation type="journal article" date="2018" name="Nat. Ecol. Evol.">
        <title>Genomic signatures of mitonuclear coevolution across populations of Tigriopus californicus.</title>
        <authorList>
            <person name="Barreto F.S."/>
            <person name="Watson E.T."/>
            <person name="Lima T.G."/>
            <person name="Willett C.S."/>
            <person name="Edmands S."/>
            <person name="Li W."/>
            <person name="Burton R.S."/>
        </authorList>
    </citation>
    <scope>NUCLEOTIDE SEQUENCE [LARGE SCALE GENOMIC DNA]</scope>
    <source>
        <strain evidence="3 4">San Diego</strain>
    </source>
</reference>
<dbReference type="PANTHER" id="PTHR37984:SF9">
    <property type="entry name" value="INTEGRASE CATALYTIC DOMAIN-CONTAINING PROTEIN"/>
    <property type="match status" value="1"/>
</dbReference>
<keyword evidence="1" id="KW-0863">Zinc-finger</keyword>
<keyword evidence="1" id="KW-0862">Zinc</keyword>
<evidence type="ECO:0000313" key="3">
    <source>
        <dbReference type="EMBL" id="TRY68605.1"/>
    </source>
</evidence>
<protein>
    <recommendedName>
        <fullName evidence="2">CCHC-type domain-containing protein</fullName>
    </recommendedName>
</protein>
<comment type="caution">
    <text evidence="3">The sequence shown here is derived from an EMBL/GenBank/DDBJ whole genome shotgun (WGS) entry which is preliminary data.</text>
</comment>
<dbReference type="AlphaFoldDB" id="A0A553NT41"/>
<name>A0A553NT41_TIGCA</name>
<evidence type="ECO:0000256" key="1">
    <source>
        <dbReference type="PROSITE-ProRule" id="PRU00047"/>
    </source>
</evidence>